<feature type="transmembrane region" description="Helical" evidence="1">
    <location>
        <begin position="21"/>
        <end position="44"/>
    </location>
</feature>
<feature type="transmembrane region" description="Helical" evidence="1">
    <location>
        <begin position="109"/>
        <end position="139"/>
    </location>
</feature>
<dbReference type="RefSeq" id="WP_273189165.1">
    <property type="nucleotide sequence ID" value="NZ_DYUZ01000011.1"/>
</dbReference>
<evidence type="ECO:0000313" key="2">
    <source>
        <dbReference type="EMBL" id="HJG36791.1"/>
    </source>
</evidence>
<reference evidence="2" key="2">
    <citation type="submission" date="2021-09" db="EMBL/GenBank/DDBJ databases">
        <authorList>
            <person name="Gilroy R."/>
        </authorList>
    </citation>
    <scope>NUCLEOTIDE SEQUENCE</scope>
    <source>
        <strain evidence="2">ChiHjej13B12-9602</strain>
    </source>
</reference>
<comment type="caution">
    <text evidence="2">The sequence shown here is derived from an EMBL/GenBank/DDBJ whole genome shotgun (WGS) entry which is preliminary data.</text>
</comment>
<name>A0A921IUB2_9ACTN</name>
<keyword evidence="1" id="KW-0472">Membrane</keyword>
<evidence type="ECO:0000256" key="1">
    <source>
        <dbReference type="SAM" id="Phobius"/>
    </source>
</evidence>
<accession>A0A921IUB2</accession>
<gene>
    <name evidence="2" type="ORF">K8V70_02860</name>
</gene>
<proteinExistence type="predicted"/>
<feature type="transmembrane region" description="Helical" evidence="1">
    <location>
        <begin position="263"/>
        <end position="285"/>
    </location>
</feature>
<keyword evidence="1" id="KW-1133">Transmembrane helix</keyword>
<reference evidence="2" key="1">
    <citation type="journal article" date="2021" name="PeerJ">
        <title>Extensive microbial diversity within the chicken gut microbiome revealed by metagenomics and culture.</title>
        <authorList>
            <person name="Gilroy R."/>
            <person name="Ravi A."/>
            <person name="Getino M."/>
            <person name="Pursley I."/>
            <person name="Horton D.L."/>
            <person name="Alikhan N.F."/>
            <person name="Baker D."/>
            <person name="Gharbi K."/>
            <person name="Hall N."/>
            <person name="Watson M."/>
            <person name="Adriaenssens E.M."/>
            <person name="Foster-Nyarko E."/>
            <person name="Jarju S."/>
            <person name="Secka A."/>
            <person name="Antonio M."/>
            <person name="Oren A."/>
            <person name="Chaudhuri R.R."/>
            <person name="La Ragione R."/>
            <person name="Hildebrand F."/>
            <person name="Pallen M.J."/>
        </authorList>
    </citation>
    <scope>NUCLEOTIDE SEQUENCE</scope>
    <source>
        <strain evidence="2">ChiHjej13B12-9602</strain>
    </source>
</reference>
<feature type="transmembrane region" description="Helical" evidence="1">
    <location>
        <begin position="151"/>
        <end position="176"/>
    </location>
</feature>
<dbReference type="Proteomes" id="UP000753256">
    <property type="component" value="Unassembled WGS sequence"/>
</dbReference>
<dbReference type="AlphaFoldDB" id="A0A921IUB2"/>
<keyword evidence="1" id="KW-0812">Transmembrane</keyword>
<feature type="transmembrane region" description="Helical" evidence="1">
    <location>
        <begin position="64"/>
        <end position="88"/>
    </location>
</feature>
<feature type="transmembrane region" description="Helical" evidence="1">
    <location>
        <begin position="183"/>
        <end position="205"/>
    </location>
</feature>
<sequence length="291" mass="30289">MLNLLRSDLYRITRARGLRGAFWQYTSAGAAIFVLVYITFWFIANGDFSASGLLLMSNYASPSAMLGAIITGLAPLFACFIVVEHVLADFKEGFVRTLVSVRVGRLSYFAEKIVVAGIMAALSAAVLAILSLALCGAVGGTFTGSDDVLGFLVWVLALWLNTWALASLAAMVALITRVPVLSYVMAFCLGSAVIPQGLTLVASLISAFGTPVLGGIAQGIANVIGELTYWMPSTLIVEFVTPGASALAGSGLGDFAAMLPGGAVTQAIAAPVIWIALAMVVTLAASKNREV</sequence>
<organism evidence="2 3">
    <name type="scientific">Enorma phocaeensis</name>
    <dbReference type="NCBI Taxonomy" id="1871019"/>
    <lineage>
        <taxon>Bacteria</taxon>
        <taxon>Bacillati</taxon>
        <taxon>Actinomycetota</taxon>
        <taxon>Coriobacteriia</taxon>
        <taxon>Coriobacteriales</taxon>
        <taxon>Coriobacteriaceae</taxon>
        <taxon>Enorma</taxon>
    </lineage>
</organism>
<protein>
    <submittedName>
        <fullName evidence="2">Uncharacterized protein</fullName>
    </submittedName>
</protein>
<evidence type="ECO:0000313" key="3">
    <source>
        <dbReference type="Proteomes" id="UP000753256"/>
    </source>
</evidence>
<dbReference type="EMBL" id="DYUZ01000011">
    <property type="protein sequence ID" value="HJG36791.1"/>
    <property type="molecule type" value="Genomic_DNA"/>
</dbReference>